<organism evidence="5 6">
    <name type="scientific">Flagellimonas flava</name>
    <dbReference type="NCBI Taxonomy" id="570519"/>
    <lineage>
        <taxon>Bacteria</taxon>
        <taxon>Pseudomonadati</taxon>
        <taxon>Bacteroidota</taxon>
        <taxon>Flavobacteriia</taxon>
        <taxon>Flavobacteriales</taxon>
        <taxon>Flavobacteriaceae</taxon>
        <taxon>Flagellimonas</taxon>
    </lineage>
</organism>
<keyword evidence="2" id="KW-0238">DNA-binding</keyword>
<dbReference type="InterPro" id="IPR028082">
    <property type="entry name" value="Peripla_BP_I"/>
</dbReference>
<feature type="domain" description="HTH lacI-type" evidence="4">
    <location>
        <begin position="5"/>
        <end position="59"/>
    </location>
</feature>
<evidence type="ECO:0000313" key="6">
    <source>
        <dbReference type="Proteomes" id="UP000184532"/>
    </source>
</evidence>
<dbReference type="InterPro" id="IPR000843">
    <property type="entry name" value="HTH_LacI"/>
</dbReference>
<dbReference type="Gene3D" id="3.40.50.2300">
    <property type="match status" value="2"/>
</dbReference>
<dbReference type="RefSeq" id="WP_073180855.1">
    <property type="nucleotide sequence ID" value="NZ_FQWL01000005.1"/>
</dbReference>
<dbReference type="PANTHER" id="PTHR30146:SF109">
    <property type="entry name" value="HTH-TYPE TRANSCRIPTIONAL REGULATOR GALS"/>
    <property type="match status" value="1"/>
</dbReference>
<dbReference type="EMBL" id="FQWL01000005">
    <property type="protein sequence ID" value="SHG90667.1"/>
    <property type="molecule type" value="Genomic_DNA"/>
</dbReference>
<name>A0A1M5NMH2_9FLAO</name>
<evidence type="ECO:0000313" key="5">
    <source>
        <dbReference type="EMBL" id="SHG90667.1"/>
    </source>
</evidence>
<dbReference type="STRING" id="570519.SAMN04488116_2878"/>
<keyword evidence="1" id="KW-0805">Transcription regulation</keyword>
<dbReference type="Pfam" id="PF00356">
    <property type="entry name" value="LacI"/>
    <property type="match status" value="1"/>
</dbReference>
<evidence type="ECO:0000256" key="2">
    <source>
        <dbReference type="ARBA" id="ARBA00023125"/>
    </source>
</evidence>
<protein>
    <submittedName>
        <fullName evidence="5">LacI family transcriptional regulator</fullName>
    </submittedName>
</protein>
<dbReference type="CDD" id="cd01392">
    <property type="entry name" value="HTH_LacI"/>
    <property type="match status" value="1"/>
</dbReference>
<evidence type="ECO:0000259" key="4">
    <source>
        <dbReference type="PROSITE" id="PS50932"/>
    </source>
</evidence>
<dbReference type="CDD" id="cd06267">
    <property type="entry name" value="PBP1_LacI_sugar_binding-like"/>
    <property type="match status" value="1"/>
</dbReference>
<keyword evidence="6" id="KW-1185">Reference proteome</keyword>
<reference evidence="6" key="1">
    <citation type="submission" date="2016-11" db="EMBL/GenBank/DDBJ databases">
        <authorList>
            <person name="Varghese N."/>
            <person name="Submissions S."/>
        </authorList>
    </citation>
    <scope>NUCLEOTIDE SEQUENCE [LARGE SCALE GENOMIC DNA]</scope>
    <source>
        <strain evidence="6">DSM 22638</strain>
    </source>
</reference>
<dbReference type="GO" id="GO:0000976">
    <property type="term" value="F:transcription cis-regulatory region binding"/>
    <property type="evidence" value="ECO:0007669"/>
    <property type="project" value="TreeGrafter"/>
</dbReference>
<dbReference type="GO" id="GO:0003700">
    <property type="term" value="F:DNA-binding transcription factor activity"/>
    <property type="evidence" value="ECO:0007669"/>
    <property type="project" value="TreeGrafter"/>
</dbReference>
<dbReference type="AlphaFoldDB" id="A0A1M5NMH2"/>
<accession>A0A1M5NMH2</accession>
<dbReference type="Gene3D" id="1.10.260.40">
    <property type="entry name" value="lambda repressor-like DNA-binding domains"/>
    <property type="match status" value="1"/>
</dbReference>
<dbReference type="PANTHER" id="PTHR30146">
    <property type="entry name" value="LACI-RELATED TRANSCRIPTIONAL REPRESSOR"/>
    <property type="match status" value="1"/>
</dbReference>
<keyword evidence="3" id="KW-0804">Transcription</keyword>
<dbReference type="InterPro" id="IPR046335">
    <property type="entry name" value="LacI/GalR-like_sensor"/>
</dbReference>
<dbReference type="Pfam" id="PF13377">
    <property type="entry name" value="Peripla_BP_3"/>
    <property type="match status" value="1"/>
</dbReference>
<dbReference type="InterPro" id="IPR010982">
    <property type="entry name" value="Lambda_DNA-bd_dom_sf"/>
</dbReference>
<dbReference type="SUPFAM" id="SSF53822">
    <property type="entry name" value="Periplasmic binding protein-like I"/>
    <property type="match status" value="1"/>
</dbReference>
<proteinExistence type="predicted"/>
<dbReference type="Proteomes" id="UP000184532">
    <property type="component" value="Unassembled WGS sequence"/>
</dbReference>
<gene>
    <name evidence="5" type="ORF">SAMN04488116_2878</name>
</gene>
<dbReference type="SUPFAM" id="SSF47413">
    <property type="entry name" value="lambda repressor-like DNA-binding domains"/>
    <property type="match status" value="1"/>
</dbReference>
<dbReference type="PROSITE" id="PS50932">
    <property type="entry name" value="HTH_LACI_2"/>
    <property type="match status" value="1"/>
</dbReference>
<evidence type="ECO:0000256" key="1">
    <source>
        <dbReference type="ARBA" id="ARBA00023015"/>
    </source>
</evidence>
<evidence type="ECO:0000256" key="3">
    <source>
        <dbReference type="ARBA" id="ARBA00023163"/>
    </source>
</evidence>
<sequence length="341" mass="37918">MPKMTTIKEVAQFLKVSPSTISKALSDSPEISQSTKQRVRETAEALSYVPNHYARSLKSKTTRTIGIMVPNVIDDFFAKVLHGIEKEASKYGFTLLVTFSNDRKKDEYKNLLSLINHSVDGILISFSKETQKSNDYSSIRNILNYGLPMVMFDRIHGELPIDSVTIDDFNGALIATEYLHRSGCKKIAFLSPIANTSVGRSRKAGYLSALKSMGPKSNTSFSIEFSDYAKFKKTFSGAMAKHGFDGILAADELSAVYALNTLQQLGHKVPKKASVIGFTNGPMAQASHPALSVVSQHAERIGRMSLRLIRDILINPQRENKRIVIRPELVLRDSTKKMKQK</sequence>
<dbReference type="SMART" id="SM00354">
    <property type="entry name" value="HTH_LACI"/>
    <property type="match status" value="1"/>
</dbReference>